<name>A0AAW2VNL7_SESRA</name>
<dbReference type="AlphaFoldDB" id="A0AAW2VNL7"/>
<protein>
    <submittedName>
        <fullName evidence="2">Uncharacterized protein</fullName>
    </submittedName>
</protein>
<proteinExistence type="predicted"/>
<gene>
    <name evidence="2" type="ORF">Sradi_0732700</name>
</gene>
<evidence type="ECO:0000313" key="2">
    <source>
        <dbReference type="EMBL" id="KAL0431067.1"/>
    </source>
</evidence>
<reference evidence="2" key="1">
    <citation type="submission" date="2020-06" db="EMBL/GenBank/DDBJ databases">
        <authorList>
            <person name="Li T."/>
            <person name="Hu X."/>
            <person name="Zhang T."/>
            <person name="Song X."/>
            <person name="Zhang H."/>
            <person name="Dai N."/>
            <person name="Sheng W."/>
            <person name="Hou X."/>
            <person name="Wei L."/>
        </authorList>
    </citation>
    <scope>NUCLEOTIDE SEQUENCE</scope>
    <source>
        <strain evidence="2">G02</strain>
        <tissue evidence="2">Leaf</tissue>
    </source>
</reference>
<feature type="compositionally biased region" description="Basic and acidic residues" evidence="1">
    <location>
        <begin position="1"/>
        <end position="19"/>
    </location>
</feature>
<dbReference type="EMBL" id="JACGWJ010000003">
    <property type="protein sequence ID" value="KAL0431067.1"/>
    <property type="molecule type" value="Genomic_DNA"/>
</dbReference>
<comment type="caution">
    <text evidence="2">The sequence shown here is derived from an EMBL/GenBank/DDBJ whole genome shotgun (WGS) entry which is preliminary data.</text>
</comment>
<reference evidence="2" key="2">
    <citation type="journal article" date="2024" name="Plant">
        <title>Genomic evolution and insights into agronomic trait innovations of Sesamum species.</title>
        <authorList>
            <person name="Miao H."/>
            <person name="Wang L."/>
            <person name="Qu L."/>
            <person name="Liu H."/>
            <person name="Sun Y."/>
            <person name="Le M."/>
            <person name="Wang Q."/>
            <person name="Wei S."/>
            <person name="Zheng Y."/>
            <person name="Lin W."/>
            <person name="Duan Y."/>
            <person name="Cao H."/>
            <person name="Xiong S."/>
            <person name="Wang X."/>
            <person name="Wei L."/>
            <person name="Li C."/>
            <person name="Ma Q."/>
            <person name="Ju M."/>
            <person name="Zhao R."/>
            <person name="Li G."/>
            <person name="Mu C."/>
            <person name="Tian Q."/>
            <person name="Mei H."/>
            <person name="Zhang T."/>
            <person name="Gao T."/>
            <person name="Zhang H."/>
        </authorList>
    </citation>
    <scope>NUCLEOTIDE SEQUENCE</scope>
    <source>
        <strain evidence="2">G02</strain>
    </source>
</reference>
<feature type="compositionally biased region" description="Basic and acidic residues" evidence="1">
    <location>
        <begin position="44"/>
        <end position="59"/>
    </location>
</feature>
<feature type="region of interest" description="Disordered" evidence="1">
    <location>
        <begin position="1"/>
        <end position="59"/>
    </location>
</feature>
<organism evidence="2">
    <name type="scientific">Sesamum radiatum</name>
    <name type="common">Black benniseed</name>
    <dbReference type="NCBI Taxonomy" id="300843"/>
    <lineage>
        <taxon>Eukaryota</taxon>
        <taxon>Viridiplantae</taxon>
        <taxon>Streptophyta</taxon>
        <taxon>Embryophyta</taxon>
        <taxon>Tracheophyta</taxon>
        <taxon>Spermatophyta</taxon>
        <taxon>Magnoliopsida</taxon>
        <taxon>eudicotyledons</taxon>
        <taxon>Gunneridae</taxon>
        <taxon>Pentapetalae</taxon>
        <taxon>asterids</taxon>
        <taxon>lamiids</taxon>
        <taxon>Lamiales</taxon>
        <taxon>Pedaliaceae</taxon>
        <taxon>Sesamum</taxon>
    </lineage>
</organism>
<evidence type="ECO:0000256" key="1">
    <source>
        <dbReference type="SAM" id="MobiDB-lite"/>
    </source>
</evidence>
<accession>A0AAW2VNL7</accession>
<sequence>MSKRYEGPLRRSEGVRELSRMSQGSVPQRCSEGVRELSPQRCSEGVRELSPQRRSEGVRELSLKDVQKVSGSYLEV</sequence>